<evidence type="ECO:0000313" key="2">
    <source>
        <dbReference type="Proteomes" id="UP000053558"/>
    </source>
</evidence>
<gene>
    <name evidence="1" type="ORF">CONPUDRAFT_84251</name>
</gene>
<dbReference type="EMBL" id="JH711583">
    <property type="protein sequence ID" value="EIW78027.1"/>
    <property type="molecule type" value="Genomic_DNA"/>
</dbReference>
<proteinExistence type="predicted"/>
<comment type="caution">
    <text evidence="1">The sequence shown here is derived from an EMBL/GenBank/DDBJ whole genome shotgun (WGS) entry which is preliminary data.</text>
</comment>
<reference evidence="2" key="1">
    <citation type="journal article" date="2012" name="Science">
        <title>The Paleozoic origin of enzymatic lignin decomposition reconstructed from 31 fungal genomes.</title>
        <authorList>
            <person name="Floudas D."/>
            <person name="Binder M."/>
            <person name="Riley R."/>
            <person name="Barry K."/>
            <person name="Blanchette R.A."/>
            <person name="Henrissat B."/>
            <person name="Martinez A.T."/>
            <person name="Otillar R."/>
            <person name="Spatafora J.W."/>
            <person name="Yadav J.S."/>
            <person name="Aerts A."/>
            <person name="Benoit I."/>
            <person name="Boyd A."/>
            <person name="Carlson A."/>
            <person name="Copeland A."/>
            <person name="Coutinho P.M."/>
            <person name="de Vries R.P."/>
            <person name="Ferreira P."/>
            <person name="Findley K."/>
            <person name="Foster B."/>
            <person name="Gaskell J."/>
            <person name="Glotzer D."/>
            <person name="Gorecki P."/>
            <person name="Heitman J."/>
            <person name="Hesse C."/>
            <person name="Hori C."/>
            <person name="Igarashi K."/>
            <person name="Jurgens J.A."/>
            <person name="Kallen N."/>
            <person name="Kersten P."/>
            <person name="Kohler A."/>
            <person name="Kuees U."/>
            <person name="Kumar T.K.A."/>
            <person name="Kuo A."/>
            <person name="LaButti K."/>
            <person name="Larrondo L.F."/>
            <person name="Lindquist E."/>
            <person name="Ling A."/>
            <person name="Lombard V."/>
            <person name="Lucas S."/>
            <person name="Lundell T."/>
            <person name="Martin R."/>
            <person name="McLaughlin D.J."/>
            <person name="Morgenstern I."/>
            <person name="Morin E."/>
            <person name="Murat C."/>
            <person name="Nagy L.G."/>
            <person name="Nolan M."/>
            <person name="Ohm R.A."/>
            <person name="Patyshakuliyeva A."/>
            <person name="Rokas A."/>
            <person name="Ruiz-Duenas F.J."/>
            <person name="Sabat G."/>
            <person name="Salamov A."/>
            <person name="Samejima M."/>
            <person name="Schmutz J."/>
            <person name="Slot J.C."/>
            <person name="St John F."/>
            <person name="Stenlid J."/>
            <person name="Sun H."/>
            <person name="Sun S."/>
            <person name="Syed K."/>
            <person name="Tsang A."/>
            <person name="Wiebenga A."/>
            <person name="Young D."/>
            <person name="Pisabarro A."/>
            <person name="Eastwood D.C."/>
            <person name="Martin F."/>
            <person name="Cullen D."/>
            <person name="Grigoriev I.V."/>
            <person name="Hibbett D.S."/>
        </authorList>
    </citation>
    <scope>NUCLEOTIDE SEQUENCE [LARGE SCALE GENOMIC DNA]</scope>
    <source>
        <strain evidence="2">RWD-64-598 SS2</strain>
    </source>
</reference>
<sequence>MKLSYNRQLDFHTLCTSPTTWYLPNSSSQDSRFRAHLAGTSPTSQTVDPLNKRSCVDALTCDPAEMRMTLLLLTHMVHQHSSSPCSEDHATLERTN</sequence>
<accession>A0A5M3MG52</accession>
<evidence type="ECO:0000313" key="1">
    <source>
        <dbReference type="EMBL" id="EIW78027.1"/>
    </source>
</evidence>
<dbReference type="Proteomes" id="UP000053558">
    <property type="component" value="Unassembled WGS sequence"/>
</dbReference>
<organism evidence="1 2">
    <name type="scientific">Coniophora puteana (strain RWD-64-598)</name>
    <name type="common">Brown rot fungus</name>
    <dbReference type="NCBI Taxonomy" id="741705"/>
    <lineage>
        <taxon>Eukaryota</taxon>
        <taxon>Fungi</taxon>
        <taxon>Dikarya</taxon>
        <taxon>Basidiomycota</taxon>
        <taxon>Agaricomycotina</taxon>
        <taxon>Agaricomycetes</taxon>
        <taxon>Agaricomycetidae</taxon>
        <taxon>Boletales</taxon>
        <taxon>Coniophorineae</taxon>
        <taxon>Coniophoraceae</taxon>
        <taxon>Coniophora</taxon>
    </lineage>
</organism>
<name>A0A5M3MG52_CONPW</name>
<dbReference type="RefSeq" id="XP_007772298.1">
    <property type="nucleotide sequence ID" value="XM_007774108.1"/>
</dbReference>
<dbReference type="KEGG" id="cput:CONPUDRAFT_84251"/>
<dbReference type="AlphaFoldDB" id="A0A5M3MG52"/>
<protein>
    <submittedName>
        <fullName evidence="1">Uncharacterized protein</fullName>
    </submittedName>
</protein>
<keyword evidence="2" id="KW-1185">Reference proteome</keyword>
<dbReference type="GeneID" id="19210736"/>